<dbReference type="NCBIfam" id="TIGR03131">
    <property type="entry name" value="malonate_mdcH"/>
    <property type="match status" value="1"/>
</dbReference>
<evidence type="ECO:0000256" key="5">
    <source>
        <dbReference type="ARBA" id="ARBA00048462"/>
    </source>
</evidence>
<dbReference type="InterPro" id="IPR017554">
    <property type="entry name" value="Malonate_deCOase_MdcHsu"/>
</dbReference>
<accession>A0A069Q0T7</accession>
<evidence type="ECO:0000256" key="6">
    <source>
        <dbReference type="PIRNR" id="PIRNR000446"/>
    </source>
</evidence>
<dbReference type="GO" id="GO:0005829">
    <property type="term" value="C:cytosol"/>
    <property type="evidence" value="ECO:0007669"/>
    <property type="project" value="TreeGrafter"/>
</dbReference>
<protein>
    <recommendedName>
        <fullName evidence="2 6">Malonyl CoA-acyl carrier protein transacylase</fullName>
        <ecNumber evidence="1 6">2.3.1.39</ecNumber>
    </recommendedName>
</protein>
<dbReference type="GO" id="GO:0004314">
    <property type="term" value="F:[acyl-carrier-protein] S-malonyltransferase activity"/>
    <property type="evidence" value="ECO:0007669"/>
    <property type="project" value="UniProtKB-EC"/>
</dbReference>
<keyword evidence="10" id="KW-1185">Reference proteome</keyword>
<evidence type="ECO:0000256" key="1">
    <source>
        <dbReference type="ARBA" id="ARBA00013258"/>
    </source>
</evidence>
<sequence>MIAFLFPGQGAQGAGFLHALGGPLPHPVIAETFTEASDVLARDVSRLDDAGALRSTVAVQIALLVAGVAATRALCAEGIGPDAVAGLSVGAYGAAVACGSIAFDDALRLVQLRAQLMEQAYPSGYGMLAVVGLNEREIGRAISESGAKAYIGNLNAPRQIVVSGSDSALERVRQRVIASGARKAERLTVNVPSHCELLDDAAQQLIAAAAKIGFAAPRIPYIGNRGARVLRTAEAVRDDLATNLRYPVRWHDATVVLRELGVRVMVEMPPGHTLSQLAAEALCEGSPIAAIAVEQSSIGDAAARIRAECTRNAD</sequence>
<name>A0A069Q0T7_9BURK</name>
<dbReference type="Proteomes" id="UP000027466">
    <property type="component" value="Unassembled WGS sequence"/>
</dbReference>
<dbReference type="SUPFAM" id="SSF55048">
    <property type="entry name" value="Probable ACP-binding domain of malonyl-CoA ACP transacylase"/>
    <property type="match status" value="1"/>
</dbReference>
<dbReference type="SUPFAM" id="SSF52151">
    <property type="entry name" value="FabD/lysophospholipase-like"/>
    <property type="match status" value="1"/>
</dbReference>
<evidence type="ECO:0000313" key="10">
    <source>
        <dbReference type="Proteomes" id="UP000027466"/>
    </source>
</evidence>
<dbReference type="EC" id="2.3.1.39" evidence="1 6"/>
<evidence type="ECO:0000259" key="8">
    <source>
        <dbReference type="SMART" id="SM00827"/>
    </source>
</evidence>
<dbReference type="InterPro" id="IPR014043">
    <property type="entry name" value="Acyl_transferase_dom"/>
</dbReference>
<evidence type="ECO:0000256" key="2">
    <source>
        <dbReference type="ARBA" id="ARBA00018953"/>
    </source>
</evidence>
<reference evidence="9 10" key="1">
    <citation type="submission" date="2014-03" db="EMBL/GenBank/DDBJ databases">
        <title>Draft Genome Sequences of Four Burkholderia Strains.</title>
        <authorList>
            <person name="Liu X.Y."/>
            <person name="Li C.X."/>
            <person name="Xu J.H."/>
        </authorList>
    </citation>
    <scope>NUCLEOTIDE SEQUENCE [LARGE SCALE GENOMIC DNA]</scope>
    <source>
        <strain evidence="9 10">DSM 50014</strain>
    </source>
</reference>
<dbReference type="PIRSF" id="PIRSF000446">
    <property type="entry name" value="Mct"/>
    <property type="match status" value="1"/>
</dbReference>
<dbReference type="InterPro" id="IPR016035">
    <property type="entry name" value="Acyl_Trfase/lysoPLipase"/>
</dbReference>
<dbReference type="PANTHER" id="PTHR42681">
    <property type="entry name" value="MALONYL-COA-ACYL CARRIER PROTEIN TRANSACYLASE, MITOCHONDRIAL"/>
    <property type="match status" value="1"/>
</dbReference>
<feature type="active site" evidence="7">
    <location>
        <position position="194"/>
    </location>
</feature>
<dbReference type="Gene3D" id="3.40.366.10">
    <property type="entry name" value="Malonyl-Coenzyme A Acyl Carrier Protein, domain 2"/>
    <property type="match status" value="1"/>
</dbReference>
<evidence type="ECO:0000313" key="9">
    <source>
        <dbReference type="EMBL" id="KDR43361.1"/>
    </source>
</evidence>
<dbReference type="STRING" id="60547.GCA_000751215_05592"/>
<dbReference type="InterPro" id="IPR050858">
    <property type="entry name" value="Mal-CoA-ACP_Trans/PKS_FabD"/>
</dbReference>
<dbReference type="GO" id="GO:0006633">
    <property type="term" value="P:fatty acid biosynthetic process"/>
    <property type="evidence" value="ECO:0007669"/>
    <property type="project" value="TreeGrafter"/>
</dbReference>
<dbReference type="Gene3D" id="3.30.70.250">
    <property type="entry name" value="Malonyl-CoA ACP transacylase, ACP-binding"/>
    <property type="match status" value="1"/>
</dbReference>
<dbReference type="InterPro" id="IPR001227">
    <property type="entry name" value="Ac_transferase_dom_sf"/>
</dbReference>
<keyword evidence="3 6" id="KW-0808">Transferase</keyword>
<dbReference type="SMART" id="SM00827">
    <property type="entry name" value="PKS_AT"/>
    <property type="match status" value="1"/>
</dbReference>
<feature type="active site" evidence="7">
    <location>
        <position position="88"/>
    </location>
</feature>
<dbReference type="Pfam" id="PF00698">
    <property type="entry name" value="Acyl_transf_1"/>
    <property type="match status" value="1"/>
</dbReference>
<dbReference type="EMBL" id="JFHC01000008">
    <property type="protein sequence ID" value="KDR43361.1"/>
    <property type="molecule type" value="Genomic_DNA"/>
</dbReference>
<keyword evidence="4 6" id="KW-0012">Acyltransferase</keyword>
<proteinExistence type="inferred from homology"/>
<evidence type="ECO:0000256" key="7">
    <source>
        <dbReference type="PIRSR" id="PIRSR000446-1"/>
    </source>
</evidence>
<organism evidence="9 10">
    <name type="scientific">Caballeronia glathei</name>
    <dbReference type="NCBI Taxonomy" id="60547"/>
    <lineage>
        <taxon>Bacteria</taxon>
        <taxon>Pseudomonadati</taxon>
        <taxon>Pseudomonadota</taxon>
        <taxon>Betaproteobacteria</taxon>
        <taxon>Burkholderiales</taxon>
        <taxon>Burkholderiaceae</taxon>
        <taxon>Caballeronia</taxon>
    </lineage>
</organism>
<comment type="caution">
    <text evidence="9">The sequence shown here is derived from an EMBL/GenBank/DDBJ whole genome shotgun (WGS) entry which is preliminary data.</text>
</comment>
<feature type="domain" description="Malonyl-CoA:ACP transacylase (MAT)" evidence="8">
    <location>
        <begin position="5"/>
        <end position="309"/>
    </location>
</feature>
<comment type="similarity">
    <text evidence="6">Belongs to the fabD family.</text>
</comment>
<dbReference type="RefSeq" id="WP_035938176.1">
    <property type="nucleotide sequence ID" value="NZ_CADFFX010000011.1"/>
</dbReference>
<comment type="catalytic activity">
    <reaction evidence="5 6">
        <text>holo-[ACP] + malonyl-CoA = malonyl-[ACP] + CoA</text>
        <dbReference type="Rhea" id="RHEA:41792"/>
        <dbReference type="Rhea" id="RHEA-COMP:9623"/>
        <dbReference type="Rhea" id="RHEA-COMP:9685"/>
        <dbReference type="ChEBI" id="CHEBI:57287"/>
        <dbReference type="ChEBI" id="CHEBI:57384"/>
        <dbReference type="ChEBI" id="CHEBI:64479"/>
        <dbReference type="ChEBI" id="CHEBI:78449"/>
        <dbReference type="EC" id="2.3.1.39"/>
    </reaction>
</comment>
<evidence type="ECO:0000256" key="4">
    <source>
        <dbReference type="ARBA" id="ARBA00023315"/>
    </source>
</evidence>
<evidence type="ECO:0000256" key="3">
    <source>
        <dbReference type="ARBA" id="ARBA00022679"/>
    </source>
</evidence>
<dbReference type="InterPro" id="IPR024925">
    <property type="entry name" value="Malonyl_CoA-ACP_transAc"/>
</dbReference>
<gene>
    <name evidence="9" type="ORF">BG61_38200</name>
</gene>
<dbReference type="AlphaFoldDB" id="A0A069Q0T7"/>
<dbReference type="PANTHER" id="PTHR42681:SF1">
    <property type="entry name" value="MALONYL-COA-ACYL CARRIER PROTEIN TRANSACYLASE, MITOCHONDRIAL"/>
    <property type="match status" value="1"/>
</dbReference>
<dbReference type="InterPro" id="IPR016036">
    <property type="entry name" value="Malonyl_transacylase_ACP-bd"/>
</dbReference>